<reference evidence="2" key="1">
    <citation type="journal article" date="2019" name="Int. J. Syst. Evol. Microbiol.">
        <title>The Global Catalogue of Microorganisms (GCM) 10K type strain sequencing project: providing services to taxonomists for standard genome sequencing and annotation.</title>
        <authorList>
            <consortium name="The Broad Institute Genomics Platform"/>
            <consortium name="The Broad Institute Genome Sequencing Center for Infectious Disease"/>
            <person name="Wu L."/>
            <person name="Ma J."/>
        </authorList>
    </citation>
    <scope>NUCLEOTIDE SEQUENCE [LARGE SCALE GENOMIC DNA]</scope>
    <source>
        <strain evidence="2">CGMCC 1.8957</strain>
    </source>
</reference>
<organism evidence="1 2">
    <name type="scientific">Sphingomonas glacialis</name>
    <dbReference type="NCBI Taxonomy" id="658225"/>
    <lineage>
        <taxon>Bacteria</taxon>
        <taxon>Pseudomonadati</taxon>
        <taxon>Pseudomonadota</taxon>
        <taxon>Alphaproteobacteria</taxon>
        <taxon>Sphingomonadales</taxon>
        <taxon>Sphingomonadaceae</taxon>
        <taxon>Sphingomonas</taxon>
    </lineage>
</organism>
<protein>
    <submittedName>
        <fullName evidence="1">Uncharacterized protein</fullName>
    </submittedName>
</protein>
<proteinExistence type="predicted"/>
<name>A0ABQ3LQE9_9SPHN</name>
<gene>
    <name evidence="1" type="ORF">GCM10008023_34160</name>
</gene>
<keyword evidence="2" id="KW-1185">Reference proteome</keyword>
<sequence length="134" mass="15022">MFPRIREIIDAGGSRLRVSVEPHPSGALVLFERPDRAHYPQAMLDGYGVEVLCGYIMAARLALPNPLPDEIVDGAFASRFSLTHRDTVSLVLTQASVRASFEIPPQFWDRLYAELSVVIAHSRELGRRSVHRLQ</sequence>
<accession>A0ABQ3LQE9</accession>
<dbReference type="Proteomes" id="UP000652430">
    <property type="component" value="Unassembled WGS sequence"/>
</dbReference>
<evidence type="ECO:0000313" key="2">
    <source>
        <dbReference type="Proteomes" id="UP000652430"/>
    </source>
</evidence>
<dbReference type="EMBL" id="BNAQ01000006">
    <property type="protein sequence ID" value="GHH23326.1"/>
    <property type="molecule type" value="Genomic_DNA"/>
</dbReference>
<evidence type="ECO:0000313" key="1">
    <source>
        <dbReference type="EMBL" id="GHH23326.1"/>
    </source>
</evidence>
<dbReference type="RefSeq" id="WP_189677242.1">
    <property type="nucleotide sequence ID" value="NZ_BNAQ01000006.1"/>
</dbReference>
<comment type="caution">
    <text evidence="1">The sequence shown here is derived from an EMBL/GenBank/DDBJ whole genome shotgun (WGS) entry which is preliminary data.</text>
</comment>